<accession>A0A0A9AMM3</accession>
<organism evidence="2">
    <name type="scientific">Arundo donax</name>
    <name type="common">Giant reed</name>
    <name type="synonym">Donax arundinaceus</name>
    <dbReference type="NCBI Taxonomy" id="35708"/>
    <lineage>
        <taxon>Eukaryota</taxon>
        <taxon>Viridiplantae</taxon>
        <taxon>Streptophyta</taxon>
        <taxon>Embryophyta</taxon>
        <taxon>Tracheophyta</taxon>
        <taxon>Spermatophyta</taxon>
        <taxon>Magnoliopsida</taxon>
        <taxon>Liliopsida</taxon>
        <taxon>Poales</taxon>
        <taxon>Poaceae</taxon>
        <taxon>PACMAD clade</taxon>
        <taxon>Arundinoideae</taxon>
        <taxon>Arundineae</taxon>
        <taxon>Arundo</taxon>
    </lineage>
</organism>
<feature type="compositionally biased region" description="Polar residues" evidence="1">
    <location>
        <begin position="1"/>
        <end position="12"/>
    </location>
</feature>
<protein>
    <submittedName>
        <fullName evidence="2">Uncharacterized protein</fullName>
    </submittedName>
</protein>
<evidence type="ECO:0000313" key="2">
    <source>
        <dbReference type="EMBL" id="JAD52406.1"/>
    </source>
</evidence>
<dbReference type="AlphaFoldDB" id="A0A0A9AMM3"/>
<evidence type="ECO:0000256" key="1">
    <source>
        <dbReference type="SAM" id="MobiDB-lite"/>
    </source>
</evidence>
<reference evidence="2" key="2">
    <citation type="journal article" date="2015" name="Data Brief">
        <title>Shoot transcriptome of the giant reed, Arundo donax.</title>
        <authorList>
            <person name="Barrero R.A."/>
            <person name="Guerrero F.D."/>
            <person name="Moolhuijzen P."/>
            <person name="Goolsby J.A."/>
            <person name="Tidwell J."/>
            <person name="Bellgard S.E."/>
            <person name="Bellgard M.I."/>
        </authorList>
    </citation>
    <scope>NUCLEOTIDE SEQUENCE</scope>
    <source>
        <tissue evidence="2">Shoot tissue taken approximately 20 cm above the soil surface</tissue>
    </source>
</reference>
<reference evidence="2" key="1">
    <citation type="submission" date="2014-09" db="EMBL/GenBank/DDBJ databases">
        <authorList>
            <person name="Magalhaes I.L.F."/>
            <person name="Oliveira U."/>
            <person name="Santos F.R."/>
            <person name="Vidigal T.H.D.A."/>
            <person name="Brescovit A.D."/>
            <person name="Santos A.J."/>
        </authorList>
    </citation>
    <scope>NUCLEOTIDE SEQUENCE</scope>
    <source>
        <tissue evidence="2">Shoot tissue taken approximately 20 cm above the soil surface</tissue>
    </source>
</reference>
<sequence>MRFLGSRTTQRQAPGPCCVSKPK</sequence>
<dbReference type="EMBL" id="GBRH01245489">
    <property type="protein sequence ID" value="JAD52406.1"/>
    <property type="molecule type" value="Transcribed_RNA"/>
</dbReference>
<feature type="region of interest" description="Disordered" evidence="1">
    <location>
        <begin position="1"/>
        <end position="23"/>
    </location>
</feature>
<proteinExistence type="predicted"/>
<name>A0A0A9AMM3_ARUDO</name>